<protein>
    <recommendedName>
        <fullName evidence="8">Methylated-DNA--protein-cysteine methyltransferase</fullName>
        <ecNumber evidence="8">2.1.1.63</ecNumber>
    </recommendedName>
    <alternativeName>
        <fullName evidence="8">6-O-methylguanine-DNA methyltransferase</fullName>
        <shortName evidence="8">MGMT</shortName>
    </alternativeName>
    <alternativeName>
        <fullName evidence="8">O-6-methylguanine-DNA-alkyltransferase</fullName>
    </alternativeName>
</protein>
<dbReference type="CDD" id="cd06445">
    <property type="entry name" value="ATase"/>
    <property type="match status" value="1"/>
</dbReference>
<comment type="caution">
    <text evidence="11">The sequence shown here is derived from an EMBL/GenBank/DDBJ whole genome shotgun (WGS) entry which is preliminary data.</text>
</comment>
<comment type="similarity">
    <text evidence="8">Belongs to the MGMT family.</text>
</comment>
<evidence type="ECO:0000256" key="1">
    <source>
        <dbReference type="ARBA" id="ARBA00001286"/>
    </source>
</evidence>
<dbReference type="InterPro" id="IPR036217">
    <property type="entry name" value="MethylDNA_cys_MeTrfase_DNAb"/>
</dbReference>
<dbReference type="Pfam" id="PF02870">
    <property type="entry name" value="Methyltransf_1N"/>
    <property type="match status" value="1"/>
</dbReference>
<evidence type="ECO:0000256" key="2">
    <source>
        <dbReference type="ARBA" id="ARBA00022490"/>
    </source>
</evidence>
<sequence length="163" mass="18249">MLSKCRYKSPLGEMTLVAFDDQLCGVYFDDQKYFMAGFEGMEIAEQDSEILKVTKQWLDSYFAGDKPDTVHLSLRPQGTAFQKKVWAALADIPYRETITYGQLAEQLSCKSAQAIGSAVGKNPLSILVPCHRVLGSKGQLTGYAGGLERKRYLLELEKNHDFL</sequence>
<comment type="miscellaneous">
    <text evidence="8">This enzyme catalyzes only one turnover and therefore is not strictly catalytic. According to one definition, an enzyme is a biocatalyst that acts repeatedly and over many reaction cycles.</text>
</comment>
<dbReference type="PANTHER" id="PTHR10815">
    <property type="entry name" value="METHYLATED-DNA--PROTEIN-CYSTEINE METHYLTRANSFERASE"/>
    <property type="match status" value="1"/>
</dbReference>
<keyword evidence="12" id="KW-1185">Reference proteome</keyword>
<dbReference type="HAMAP" id="MF_00772">
    <property type="entry name" value="OGT"/>
    <property type="match status" value="1"/>
</dbReference>
<feature type="domain" description="Methylguanine DNA methyltransferase ribonuclease-like" evidence="10">
    <location>
        <begin position="7"/>
        <end position="66"/>
    </location>
</feature>
<keyword evidence="4 8" id="KW-0808">Transferase</keyword>
<dbReference type="GO" id="GO:0032259">
    <property type="term" value="P:methylation"/>
    <property type="evidence" value="ECO:0007669"/>
    <property type="project" value="UniProtKB-KW"/>
</dbReference>
<organism evidence="11 12">
    <name type="scientific">Streptococcus caledonicus</name>
    <dbReference type="NCBI Taxonomy" id="2614158"/>
    <lineage>
        <taxon>Bacteria</taxon>
        <taxon>Bacillati</taxon>
        <taxon>Bacillota</taxon>
        <taxon>Bacilli</taxon>
        <taxon>Lactobacillales</taxon>
        <taxon>Streptococcaceae</taxon>
        <taxon>Streptococcus</taxon>
    </lineage>
</organism>
<evidence type="ECO:0000256" key="5">
    <source>
        <dbReference type="ARBA" id="ARBA00022763"/>
    </source>
</evidence>
<dbReference type="EMBL" id="JBHSOJ010000016">
    <property type="protein sequence ID" value="MFC5630786.1"/>
    <property type="molecule type" value="Genomic_DNA"/>
</dbReference>
<evidence type="ECO:0000256" key="3">
    <source>
        <dbReference type="ARBA" id="ARBA00022603"/>
    </source>
</evidence>
<keyword evidence="6 8" id="KW-0234">DNA repair</keyword>
<dbReference type="GO" id="GO:0003908">
    <property type="term" value="F:methylated-DNA-[protein]-cysteine S-methyltransferase activity"/>
    <property type="evidence" value="ECO:0007669"/>
    <property type="project" value="UniProtKB-EC"/>
</dbReference>
<dbReference type="Gene3D" id="3.30.160.70">
    <property type="entry name" value="Methylated DNA-protein cysteine methyltransferase domain"/>
    <property type="match status" value="1"/>
</dbReference>
<comment type="catalytic activity">
    <reaction evidence="7 8">
        <text>a 6-O-methyl-2'-deoxyguanosine in DNA + L-cysteinyl-[protein] = S-methyl-L-cysteinyl-[protein] + a 2'-deoxyguanosine in DNA</text>
        <dbReference type="Rhea" id="RHEA:24000"/>
        <dbReference type="Rhea" id="RHEA-COMP:10131"/>
        <dbReference type="Rhea" id="RHEA-COMP:10132"/>
        <dbReference type="Rhea" id="RHEA-COMP:11367"/>
        <dbReference type="Rhea" id="RHEA-COMP:11368"/>
        <dbReference type="ChEBI" id="CHEBI:29950"/>
        <dbReference type="ChEBI" id="CHEBI:82612"/>
        <dbReference type="ChEBI" id="CHEBI:85445"/>
        <dbReference type="ChEBI" id="CHEBI:85448"/>
        <dbReference type="EC" id="2.1.1.63"/>
    </reaction>
</comment>
<keyword evidence="5 8" id="KW-0227">DNA damage</keyword>
<evidence type="ECO:0000256" key="8">
    <source>
        <dbReference type="HAMAP-Rule" id="MF_00772"/>
    </source>
</evidence>
<dbReference type="InterPro" id="IPR001497">
    <property type="entry name" value="MethylDNA_cys_MeTrfase_AS"/>
</dbReference>
<dbReference type="SUPFAM" id="SSF46767">
    <property type="entry name" value="Methylated DNA-protein cysteine methyltransferase, C-terminal domain"/>
    <property type="match status" value="1"/>
</dbReference>
<dbReference type="EC" id="2.1.1.63" evidence="8"/>
<name>A0ABW0UB71_9STRE</name>
<evidence type="ECO:0000259" key="10">
    <source>
        <dbReference type="Pfam" id="PF02870"/>
    </source>
</evidence>
<evidence type="ECO:0000259" key="9">
    <source>
        <dbReference type="Pfam" id="PF01035"/>
    </source>
</evidence>
<dbReference type="RefSeq" id="WP_156807165.1">
    <property type="nucleotide sequence ID" value="NZ_JBHSOJ010000016.1"/>
</dbReference>
<dbReference type="Proteomes" id="UP001596110">
    <property type="component" value="Unassembled WGS sequence"/>
</dbReference>
<comment type="subcellular location">
    <subcellularLocation>
        <location evidence="8">Cytoplasm</location>
    </subcellularLocation>
</comment>
<keyword evidence="3 8" id="KW-0489">Methyltransferase</keyword>
<evidence type="ECO:0000256" key="6">
    <source>
        <dbReference type="ARBA" id="ARBA00023204"/>
    </source>
</evidence>
<dbReference type="Pfam" id="PF01035">
    <property type="entry name" value="DNA_binding_1"/>
    <property type="match status" value="1"/>
</dbReference>
<dbReference type="PANTHER" id="PTHR10815:SF5">
    <property type="entry name" value="METHYLATED-DNA--PROTEIN-CYSTEINE METHYLTRANSFERASE"/>
    <property type="match status" value="1"/>
</dbReference>
<gene>
    <name evidence="11" type="ORF">ACFPQ3_04110</name>
</gene>
<accession>A0ABW0UB71</accession>
<dbReference type="InterPro" id="IPR036388">
    <property type="entry name" value="WH-like_DNA-bd_sf"/>
</dbReference>
<dbReference type="InterPro" id="IPR036631">
    <property type="entry name" value="MGMT_N_sf"/>
</dbReference>
<comment type="catalytic activity">
    <reaction evidence="1 8">
        <text>a 4-O-methyl-thymidine in DNA + L-cysteinyl-[protein] = a thymidine in DNA + S-methyl-L-cysteinyl-[protein]</text>
        <dbReference type="Rhea" id="RHEA:53428"/>
        <dbReference type="Rhea" id="RHEA-COMP:10131"/>
        <dbReference type="Rhea" id="RHEA-COMP:10132"/>
        <dbReference type="Rhea" id="RHEA-COMP:13555"/>
        <dbReference type="Rhea" id="RHEA-COMP:13556"/>
        <dbReference type="ChEBI" id="CHEBI:29950"/>
        <dbReference type="ChEBI" id="CHEBI:82612"/>
        <dbReference type="ChEBI" id="CHEBI:137386"/>
        <dbReference type="ChEBI" id="CHEBI:137387"/>
        <dbReference type="EC" id="2.1.1.63"/>
    </reaction>
</comment>
<reference evidence="12" key="1">
    <citation type="journal article" date="2019" name="Int. J. Syst. Evol. Microbiol.">
        <title>The Global Catalogue of Microorganisms (GCM) 10K type strain sequencing project: providing services to taxonomists for standard genome sequencing and annotation.</title>
        <authorList>
            <consortium name="The Broad Institute Genomics Platform"/>
            <consortium name="The Broad Institute Genome Sequencing Center for Infectious Disease"/>
            <person name="Wu L."/>
            <person name="Ma J."/>
        </authorList>
    </citation>
    <scope>NUCLEOTIDE SEQUENCE [LARGE SCALE GENOMIC DNA]</scope>
    <source>
        <strain evidence="12">DT43</strain>
    </source>
</reference>
<dbReference type="NCBIfam" id="TIGR00589">
    <property type="entry name" value="ogt"/>
    <property type="match status" value="1"/>
</dbReference>
<dbReference type="InterPro" id="IPR014048">
    <property type="entry name" value="MethylDNA_cys_MeTrfase_DNA-bd"/>
</dbReference>
<evidence type="ECO:0000256" key="4">
    <source>
        <dbReference type="ARBA" id="ARBA00022679"/>
    </source>
</evidence>
<proteinExistence type="inferred from homology"/>
<feature type="active site" description="Nucleophile; methyl group acceptor" evidence="8">
    <location>
        <position position="130"/>
    </location>
</feature>
<feature type="domain" description="Methylated-DNA-[protein]-cysteine S-methyltransferase DNA binding" evidence="9">
    <location>
        <begin position="80"/>
        <end position="158"/>
    </location>
</feature>
<evidence type="ECO:0000256" key="7">
    <source>
        <dbReference type="ARBA" id="ARBA00049348"/>
    </source>
</evidence>
<dbReference type="InterPro" id="IPR008332">
    <property type="entry name" value="MethylG_MeTrfase_N"/>
</dbReference>
<dbReference type="SUPFAM" id="SSF53155">
    <property type="entry name" value="Methylated DNA-protein cysteine methyltransferase domain"/>
    <property type="match status" value="1"/>
</dbReference>
<dbReference type="PROSITE" id="PS00374">
    <property type="entry name" value="MGMT"/>
    <property type="match status" value="1"/>
</dbReference>
<keyword evidence="2 8" id="KW-0963">Cytoplasm</keyword>
<evidence type="ECO:0000313" key="11">
    <source>
        <dbReference type="EMBL" id="MFC5630786.1"/>
    </source>
</evidence>
<evidence type="ECO:0000313" key="12">
    <source>
        <dbReference type="Proteomes" id="UP001596110"/>
    </source>
</evidence>
<dbReference type="InterPro" id="IPR023546">
    <property type="entry name" value="MGMT"/>
</dbReference>
<comment type="function">
    <text evidence="8">Involved in the cellular defense against the biological effects of O6-methylguanine (O6-MeG) and O4-methylthymine (O4-MeT) in DNA. Repairs the methylated nucleobase in DNA by stoichiometrically transferring the methyl group to a cysteine residue in the enzyme. This is a suicide reaction: the enzyme is irreversibly inactivated.</text>
</comment>
<dbReference type="Gene3D" id="1.10.10.10">
    <property type="entry name" value="Winged helix-like DNA-binding domain superfamily/Winged helix DNA-binding domain"/>
    <property type="match status" value="1"/>
</dbReference>